<name>A0A9D1LT51_9FIRM</name>
<dbReference type="InterPro" id="IPR058531">
    <property type="entry name" value="Baseplate_J_M"/>
</dbReference>
<protein>
    <submittedName>
        <fullName evidence="3">Baseplate J/gp47 family protein</fullName>
    </submittedName>
</protein>
<dbReference type="Proteomes" id="UP000824123">
    <property type="component" value="Unassembled WGS sequence"/>
</dbReference>
<evidence type="ECO:0000259" key="1">
    <source>
        <dbReference type="Pfam" id="PF04865"/>
    </source>
</evidence>
<proteinExistence type="predicted"/>
<dbReference type="PANTHER" id="PTHR35862">
    <property type="entry name" value="FELS-2 PROPHAGE PROTEIN"/>
    <property type="match status" value="1"/>
</dbReference>
<dbReference type="InterPro" id="IPR052726">
    <property type="entry name" value="Phage_Baseplate_Hub"/>
</dbReference>
<accession>A0A9D1LT51</accession>
<organism evidence="3 4">
    <name type="scientific">Candidatus Fimadaptatus faecigallinarum</name>
    <dbReference type="NCBI Taxonomy" id="2840814"/>
    <lineage>
        <taxon>Bacteria</taxon>
        <taxon>Bacillati</taxon>
        <taxon>Bacillota</taxon>
        <taxon>Clostridia</taxon>
        <taxon>Eubacteriales</taxon>
        <taxon>Candidatus Fimadaptatus</taxon>
    </lineage>
</organism>
<dbReference type="AlphaFoldDB" id="A0A9D1LT51"/>
<comment type="caution">
    <text evidence="3">The sequence shown here is derived from an EMBL/GenBank/DDBJ whole genome shotgun (WGS) entry which is preliminary data.</text>
</comment>
<evidence type="ECO:0000313" key="3">
    <source>
        <dbReference type="EMBL" id="HIU47611.1"/>
    </source>
</evidence>
<dbReference type="PIRSF" id="PIRSF020481">
    <property type="entry name" value="BAP"/>
    <property type="match status" value="1"/>
</dbReference>
<dbReference type="InterPro" id="IPR006949">
    <property type="entry name" value="Barrel_Baseplate_J-like"/>
</dbReference>
<gene>
    <name evidence="3" type="ORF">IAC59_10215</name>
</gene>
<dbReference type="PANTHER" id="PTHR35862:SF1">
    <property type="entry name" value="FELS-2 PROPHAGE PROTEIN"/>
    <property type="match status" value="1"/>
</dbReference>
<evidence type="ECO:0000259" key="2">
    <source>
        <dbReference type="Pfam" id="PF26078"/>
    </source>
</evidence>
<dbReference type="Pfam" id="PF04865">
    <property type="entry name" value="Baseplate_J"/>
    <property type="match status" value="1"/>
</dbReference>
<dbReference type="Pfam" id="PF26078">
    <property type="entry name" value="Baseplate_J_M"/>
    <property type="match status" value="1"/>
</dbReference>
<feature type="domain" description="Baseplate J-like central" evidence="2">
    <location>
        <begin position="199"/>
        <end position="275"/>
    </location>
</feature>
<sequence>MAEINFVDYDAQAIASDAIARFESILGVNLGDADERRMLLNAFLQACIQILAAINDAGRQNLLEYARGENLDAIGATRGVERLSAQPSATTLRFTLSAAQSVNVIIPEGTRVTPDGALFWATDKALSIPAGALTGEVAATCMEAGAATNGYAAGALSTLVDRLAYVQSVANTTATQGGADAESDDSYRERIRTSRAIYSTAGPAAAYEFYARSASALVQDVAVTSPGAGQVLLTVLASAGGRDEQGHTQQAVLDDVLGVVSGDTVRPLTDHVEVRSAEPVSYDIALKYYVTPATESQVILAVEGEGGAIEQYNAWQSAELGRSINPDMLRAYLIQAGAQWAEVTQPVQTSIQPHQYASVGAIDVTHEVIQA</sequence>
<evidence type="ECO:0000313" key="4">
    <source>
        <dbReference type="Proteomes" id="UP000824123"/>
    </source>
</evidence>
<reference evidence="3" key="2">
    <citation type="journal article" date="2021" name="PeerJ">
        <title>Extensive microbial diversity within the chicken gut microbiome revealed by metagenomics and culture.</title>
        <authorList>
            <person name="Gilroy R."/>
            <person name="Ravi A."/>
            <person name="Getino M."/>
            <person name="Pursley I."/>
            <person name="Horton D.L."/>
            <person name="Alikhan N.F."/>
            <person name="Baker D."/>
            <person name="Gharbi K."/>
            <person name="Hall N."/>
            <person name="Watson M."/>
            <person name="Adriaenssens E.M."/>
            <person name="Foster-Nyarko E."/>
            <person name="Jarju S."/>
            <person name="Secka A."/>
            <person name="Antonio M."/>
            <person name="Oren A."/>
            <person name="Chaudhuri R.R."/>
            <person name="La Ragione R."/>
            <person name="Hildebrand F."/>
            <person name="Pallen M.J."/>
        </authorList>
    </citation>
    <scope>NUCLEOTIDE SEQUENCE</scope>
    <source>
        <strain evidence="3">ChiSxjej2B14-8506</strain>
    </source>
</reference>
<feature type="domain" description="Baseplate protein J-like barrel" evidence="1">
    <location>
        <begin position="91"/>
        <end position="178"/>
    </location>
</feature>
<reference evidence="3" key="1">
    <citation type="submission" date="2020-10" db="EMBL/GenBank/DDBJ databases">
        <authorList>
            <person name="Gilroy R."/>
        </authorList>
    </citation>
    <scope>NUCLEOTIDE SEQUENCE</scope>
    <source>
        <strain evidence="3">ChiSxjej2B14-8506</strain>
    </source>
</reference>
<dbReference type="InterPro" id="IPR014507">
    <property type="entry name" value="Baseplate_assembly_J_pred"/>
</dbReference>
<dbReference type="EMBL" id="DVNK01000062">
    <property type="protein sequence ID" value="HIU47611.1"/>
    <property type="molecule type" value="Genomic_DNA"/>
</dbReference>